<evidence type="ECO:0000313" key="2">
    <source>
        <dbReference type="Proteomes" id="UP000077069"/>
    </source>
</evidence>
<accession>A0A177CNV9</accession>
<dbReference type="AlphaFoldDB" id="A0A177CNV9"/>
<dbReference type="GeneID" id="28770236"/>
<dbReference type="EMBL" id="KV441550">
    <property type="protein sequence ID" value="OAG08489.1"/>
    <property type="molecule type" value="Genomic_DNA"/>
</dbReference>
<dbReference type="PANTHER" id="PTHR24148:SF73">
    <property type="entry name" value="HET DOMAIN PROTEIN (AFU_ORTHOLOGUE AFUA_8G01020)"/>
    <property type="match status" value="1"/>
</dbReference>
<dbReference type="Proteomes" id="UP000077069">
    <property type="component" value="Unassembled WGS sequence"/>
</dbReference>
<dbReference type="InParanoid" id="A0A177CNV9"/>
<sequence length="220" mass="25133">MGDIYRNAERVISWLGTGFLVSNFIKGPSYSMDDVYSRTERGFRAFSKHKYWSRAWITQEVTLARKLILAAGDEEVAFDVLPGIIRESVLPHSADSLDGQRFMYLLHLFREKSCSIAKDRIFSLLDLCDGQDRSRITVDYSTSDAELFVEIIRAWEDSLCFCTVSLVRAALNLDYLDIPPHPYINIRLKRHDDQDCMCASTLRISLGSRSKAFSSVPNML</sequence>
<dbReference type="InterPro" id="IPR052895">
    <property type="entry name" value="HetReg/Transcr_Mod"/>
</dbReference>
<gene>
    <name evidence="1" type="ORF">CC84DRAFT_580469</name>
</gene>
<protein>
    <recommendedName>
        <fullName evidence="3">Heterokaryon incompatibility domain-containing protein</fullName>
    </recommendedName>
</protein>
<evidence type="ECO:0008006" key="3">
    <source>
        <dbReference type="Google" id="ProtNLM"/>
    </source>
</evidence>
<dbReference type="PANTHER" id="PTHR24148">
    <property type="entry name" value="ANKYRIN REPEAT DOMAIN-CONTAINING PROTEIN 39 HOMOLOG-RELATED"/>
    <property type="match status" value="1"/>
</dbReference>
<keyword evidence="2" id="KW-1185">Reference proteome</keyword>
<dbReference type="OrthoDB" id="3801074at2759"/>
<reference evidence="1 2" key="1">
    <citation type="submission" date="2016-05" db="EMBL/GenBank/DDBJ databases">
        <title>Comparative analysis of secretome profiles of manganese(II)-oxidizing ascomycete fungi.</title>
        <authorList>
            <consortium name="DOE Joint Genome Institute"/>
            <person name="Zeiner C.A."/>
            <person name="Purvine S.O."/>
            <person name="Zink E.M."/>
            <person name="Wu S."/>
            <person name="Pasa-Tolic L."/>
            <person name="Chaput D.L."/>
            <person name="Haridas S."/>
            <person name="Grigoriev I.V."/>
            <person name="Santelli C.M."/>
            <person name="Hansel C.M."/>
        </authorList>
    </citation>
    <scope>NUCLEOTIDE SEQUENCE [LARGE SCALE GENOMIC DNA]</scope>
    <source>
        <strain evidence="1 2">AP3s5-JAC2a</strain>
    </source>
</reference>
<dbReference type="RefSeq" id="XP_018038854.1">
    <property type="nucleotide sequence ID" value="XM_018186750.1"/>
</dbReference>
<evidence type="ECO:0000313" key="1">
    <source>
        <dbReference type="EMBL" id="OAG08489.1"/>
    </source>
</evidence>
<proteinExistence type="predicted"/>
<name>A0A177CNV9_9PLEO</name>
<organism evidence="1 2">
    <name type="scientific">Paraphaeosphaeria sporulosa</name>
    <dbReference type="NCBI Taxonomy" id="1460663"/>
    <lineage>
        <taxon>Eukaryota</taxon>
        <taxon>Fungi</taxon>
        <taxon>Dikarya</taxon>
        <taxon>Ascomycota</taxon>
        <taxon>Pezizomycotina</taxon>
        <taxon>Dothideomycetes</taxon>
        <taxon>Pleosporomycetidae</taxon>
        <taxon>Pleosporales</taxon>
        <taxon>Massarineae</taxon>
        <taxon>Didymosphaeriaceae</taxon>
        <taxon>Paraphaeosphaeria</taxon>
    </lineage>
</organism>